<evidence type="ECO:0000313" key="3">
    <source>
        <dbReference type="EMBL" id="QBZ59192.1"/>
    </source>
</evidence>
<reference evidence="3 4" key="1">
    <citation type="journal article" date="2019" name="Mol. Biol. Evol.">
        <title>Blast fungal genomes show frequent chromosomal changes, gene gains and losses, and effector gene turnover.</title>
        <authorList>
            <person name="Gomez Luciano L.B."/>
            <person name="Jason Tsai I."/>
            <person name="Chuma I."/>
            <person name="Tosa Y."/>
            <person name="Chen Y.H."/>
            <person name="Li J.Y."/>
            <person name="Li M.Y."/>
            <person name="Jade Lu M.Y."/>
            <person name="Nakayashiki H."/>
            <person name="Li W.H."/>
        </authorList>
    </citation>
    <scope>NUCLEOTIDE SEQUENCE [LARGE SCALE GENOMIC DNA]</scope>
    <source>
        <strain evidence="3">MZ5-1-6</strain>
    </source>
</reference>
<proteinExistence type="predicted"/>
<keyword evidence="2" id="KW-0732">Signal</keyword>
<feature type="compositionally biased region" description="Low complexity" evidence="1">
    <location>
        <begin position="150"/>
        <end position="164"/>
    </location>
</feature>
<accession>A0A4P7NBM0</accession>
<dbReference type="AlphaFoldDB" id="A0A4P7NBM0"/>
<name>A0A4P7NBM0_PYROR</name>
<protein>
    <submittedName>
        <fullName evidence="3">Uncharacterized protein</fullName>
    </submittedName>
</protein>
<sequence>MRFQYIFFILFAHGSIANNTGAPNKAAVPSNQAGVGAPINKNIAGPHKEVGGHGSNGDGGDCSHEDEVGGHWSDSDDDNSLSDMSDYDLSDLSDPRTRQFLFVTCWGAVYGELLFICQDGMPDSAIAILADRACEDILHGVPVDTASIHPESCPSSPRSPQSPRSPRRPRSLEA</sequence>
<gene>
    <name evidence="3" type="ORF">PoMZ_04153</name>
</gene>
<feature type="chain" id="PRO_5043747424" evidence="2">
    <location>
        <begin position="18"/>
        <end position="174"/>
    </location>
</feature>
<dbReference type="EMBL" id="CP034206">
    <property type="protein sequence ID" value="QBZ59192.1"/>
    <property type="molecule type" value="Genomic_DNA"/>
</dbReference>
<feature type="signal peptide" evidence="2">
    <location>
        <begin position="1"/>
        <end position="17"/>
    </location>
</feature>
<organism evidence="3 4">
    <name type="scientific">Pyricularia oryzae</name>
    <name type="common">Rice blast fungus</name>
    <name type="synonym">Magnaporthe oryzae</name>
    <dbReference type="NCBI Taxonomy" id="318829"/>
    <lineage>
        <taxon>Eukaryota</taxon>
        <taxon>Fungi</taxon>
        <taxon>Dikarya</taxon>
        <taxon>Ascomycota</taxon>
        <taxon>Pezizomycotina</taxon>
        <taxon>Sordariomycetes</taxon>
        <taxon>Sordariomycetidae</taxon>
        <taxon>Magnaporthales</taxon>
        <taxon>Pyriculariaceae</taxon>
        <taxon>Pyricularia</taxon>
    </lineage>
</organism>
<feature type="region of interest" description="Disordered" evidence="1">
    <location>
        <begin position="38"/>
        <end position="81"/>
    </location>
</feature>
<dbReference type="Proteomes" id="UP000294847">
    <property type="component" value="Chromosome 3"/>
</dbReference>
<evidence type="ECO:0000256" key="1">
    <source>
        <dbReference type="SAM" id="MobiDB-lite"/>
    </source>
</evidence>
<feature type="region of interest" description="Disordered" evidence="1">
    <location>
        <begin position="148"/>
        <end position="174"/>
    </location>
</feature>
<feature type="compositionally biased region" description="Basic residues" evidence="1">
    <location>
        <begin position="165"/>
        <end position="174"/>
    </location>
</feature>
<evidence type="ECO:0000256" key="2">
    <source>
        <dbReference type="SAM" id="SignalP"/>
    </source>
</evidence>
<evidence type="ECO:0000313" key="4">
    <source>
        <dbReference type="Proteomes" id="UP000294847"/>
    </source>
</evidence>